<proteinExistence type="inferred from homology"/>
<sequence>MREREERFHVETTVSGDVVCVRVVGVIDIATVGAFRAALWAAPARSELRVDLSEVRLLSAAGVRALIAARLWVRAQGGQLVLVDPPPVVDRVLRATGLRRVIPIAEAAPDRMLAAVC</sequence>
<organism evidence="4">
    <name type="scientific">Verrucosispora sp. MS100047</name>
    <dbReference type="NCBI Taxonomy" id="1410949"/>
    <lineage>
        <taxon>Bacteria</taxon>
        <taxon>Bacillati</taxon>
        <taxon>Actinomycetota</taxon>
        <taxon>Actinomycetes</taxon>
        <taxon>Micromonosporales</taxon>
        <taxon>Micromonosporaceae</taxon>
        <taxon>Micromonospora</taxon>
    </lineage>
</organism>
<evidence type="ECO:0000313" key="4">
    <source>
        <dbReference type="EMBL" id="AIS85406.1"/>
    </source>
</evidence>
<dbReference type="InterPro" id="IPR002645">
    <property type="entry name" value="STAS_dom"/>
</dbReference>
<dbReference type="CDD" id="cd07043">
    <property type="entry name" value="STAS_anti-anti-sigma_factors"/>
    <property type="match status" value="1"/>
</dbReference>
<dbReference type="SUPFAM" id="SSF52091">
    <property type="entry name" value="SpoIIaa-like"/>
    <property type="match status" value="1"/>
</dbReference>
<evidence type="ECO:0000256" key="1">
    <source>
        <dbReference type="ARBA" id="ARBA00009013"/>
    </source>
</evidence>
<reference evidence="4" key="1">
    <citation type="journal article" date="2016" name="Appl. Microbiol. Biotechnol.">
        <title>Anti-MRSA and anti-TB metabolites from marine-derived Verrucosispora sp. MS100047.</title>
        <authorList>
            <person name="Huang P."/>
            <person name="Xie F."/>
            <person name="Ren B."/>
            <person name="Wang Q."/>
            <person name="Wang J."/>
            <person name="Wang Q."/>
            <person name="Abdel-Mageed W.M."/>
            <person name="Liu M."/>
            <person name="Han J."/>
            <person name="Oyeleye A."/>
            <person name="Shen J."/>
            <person name="Song F."/>
            <person name="Dai H."/>
            <person name="Liu X."/>
            <person name="Zhang L."/>
        </authorList>
    </citation>
    <scope>NUCLEOTIDE SEQUENCE</scope>
    <source>
        <strain evidence="4">MS100047</strain>
    </source>
</reference>
<evidence type="ECO:0000256" key="2">
    <source>
        <dbReference type="RuleBase" id="RU003749"/>
    </source>
</evidence>
<dbReference type="InterPro" id="IPR003658">
    <property type="entry name" value="Anti-sigma_ant"/>
</dbReference>
<feature type="domain" description="STAS" evidence="3">
    <location>
        <begin position="8"/>
        <end position="115"/>
    </location>
</feature>
<dbReference type="AlphaFoldDB" id="A0A097CRW8"/>
<dbReference type="Gene3D" id="3.30.750.24">
    <property type="entry name" value="STAS domain"/>
    <property type="match status" value="1"/>
</dbReference>
<protein>
    <recommendedName>
        <fullName evidence="2">Anti-sigma factor antagonist</fullName>
    </recommendedName>
</protein>
<evidence type="ECO:0000259" key="3">
    <source>
        <dbReference type="PROSITE" id="PS50801"/>
    </source>
</evidence>
<dbReference type="NCBIfam" id="TIGR00377">
    <property type="entry name" value="ant_ant_sig"/>
    <property type="match status" value="1"/>
</dbReference>
<dbReference type="PANTHER" id="PTHR33495">
    <property type="entry name" value="ANTI-SIGMA FACTOR ANTAGONIST TM_1081-RELATED-RELATED"/>
    <property type="match status" value="1"/>
</dbReference>
<dbReference type="GO" id="GO:0043856">
    <property type="term" value="F:anti-sigma factor antagonist activity"/>
    <property type="evidence" value="ECO:0007669"/>
    <property type="project" value="InterPro"/>
</dbReference>
<dbReference type="InterPro" id="IPR036513">
    <property type="entry name" value="STAS_dom_sf"/>
</dbReference>
<comment type="similarity">
    <text evidence="1 2">Belongs to the anti-sigma-factor antagonist family.</text>
</comment>
<dbReference type="PROSITE" id="PS50801">
    <property type="entry name" value="STAS"/>
    <property type="match status" value="1"/>
</dbReference>
<dbReference type="Pfam" id="PF01740">
    <property type="entry name" value="STAS"/>
    <property type="match status" value="1"/>
</dbReference>
<dbReference type="PANTHER" id="PTHR33495:SF2">
    <property type="entry name" value="ANTI-SIGMA FACTOR ANTAGONIST TM_1081-RELATED"/>
    <property type="match status" value="1"/>
</dbReference>
<name>A0A097CRW8_9ACTN</name>
<accession>A0A097CRW8</accession>
<dbReference type="EMBL" id="KF826642">
    <property type="protein sequence ID" value="AIS85406.1"/>
    <property type="molecule type" value="Genomic_DNA"/>
</dbReference>
<gene>
    <name evidence="4" type="ORF">VASRM7_168</name>
</gene>